<keyword evidence="2" id="KW-1185">Reference proteome</keyword>
<sequence>MSTLKTNDYVKYITQTVVQYIDQPRDERKKIKQARKEEKEGFWFRWFGMLPYVFTSVLKRKR</sequence>
<dbReference type="Proteomes" id="UP001231362">
    <property type="component" value="Unassembled WGS sequence"/>
</dbReference>
<keyword evidence="1" id="KW-0808">Transferase</keyword>
<comment type="caution">
    <text evidence="1">The sequence shown here is derived from an EMBL/GenBank/DDBJ whole genome shotgun (WGS) entry which is preliminary data.</text>
</comment>
<accession>A0ABT9V655</accession>
<evidence type="ECO:0000313" key="2">
    <source>
        <dbReference type="Proteomes" id="UP001231362"/>
    </source>
</evidence>
<keyword evidence="1" id="KW-0418">Kinase</keyword>
<dbReference type="GO" id="GO:0016301">
    <property type="term" value="F:kinase activity"/>
    <property type="evidence" value="ECO:0007669"/>
    <property type="project" value="UniProtKB-KW"/>
</dbReference>
<dbReference type="EMBL" id="JAUSTU010000012">
    <property type="protein sequence ID" value="MDQ0156407.1"/>
    <property type="molecule type" value="Genomic_DNA"/>
</dbReference>
<name>A0ABT9V655_9BACL</name>
<dbReference type="InterPro" id="IPR025622">
    <property type="entry name" value="YqzE"/>
</dbReference>
<reference evidence="1 2" key="1">
    <citation type="submission" date="2023-07" db="EMBL/GenBank/DDBJ databases">
        <title>Genomic Encyclopedia of Type Strains, Phase IV (KMG-IV): sequencing the most valuable type-strain genomes for metagenomic binning, comparative biology and taxonomic classification.</title>
        <authorList>
            <person name="Goeker M."/>
        </authorList>
    </citation>
    <scope>NUCLEOTIDE SEQUENCE [LARGE SCALE GENOMIC DNA]</scope>
    <source>
        <strain evidence="1 2">DSM 23948</strain>
    </source>
</reference>
<dbReference type="Pfam" id="PF14038">
    <property type="entry name" value="YqzE"/>
    <property type="match status" value="1"/>
</dbReference>
<evidence type="ECO:0000313" key="1">
    <source>
        <dbReference type="EMBL" id="MDQ0156407.1"/>
    </source>
</evidence>
<protein>
    <submittedName>
        <fullName evidence="1">Protein-arginine kinase</fullName>
    </submittedName>
</protein>
<gene>
    <name evidence="1" type="ORF">J2S07_002727</name>
</gene>
<organism evidence="1 2">
    <name type="scientific">Anoxybacillus andreesenii</name>
    <dbReference type="NCBI Taxonomy" id="1325932"/>
    <lineage>
        <taxon>Bacteria</taxon>
        <taxon>Bacillati</taxon>
        <taxon>Bacillota</taxon>
        <taxon>Bacilli</taxon>
        <taxon>Bacillales</taxon>
        <taxon>Anoxybacillaceae</taxon>
        <taxon>Anoxybacillus</taxon>
    </lineage>
</organism>
<proteinExistence type="predicted"/>